<protein>
    <submittedName>
        <fullName evidence="2">CinA family protein</fullName>
    </submittedName>
</protein>
<proteinExistence type="predicted"/>
<gene>
    <name evidence="2" type="ORF">F6B42_04525</name>
</gene>
<evidence type="ECO:0000259" key="1">
    <source>
        <dbReference type="Pfam" id="PF02464"/>
    </source>
</evidence>
<feature type="domain" description="CinA C-terminal" evidence="1">
    <location>
        <begin position="15"/>
        <end position="158"/>
    </location>
</feature>
<accession>A0A5J5IX61</accession>
<dbReference type="InterPro" id="IPR036653">
    <property type="entry name" value="CinA-like_C"/>
</dbReference>
<evidence type="ECO:0000313" key="3">
    <source>
        <dbReference type="Proteomes" id="UP000327039"/>
    </source>
</evidence>
<dbReference type="AlphaFoldDB" id="A0A5J5IX61"/>
<dbReference type="InterPro" id="IPR008136">
    <property type="entry name" value="CinA_C"/>
</dbReference>
<dbReference type="Proteomes" id="UP000327039">
    <property type="component" value="Unassembled WGS sequence"/>
</dbReference>
<comment type="caution">
    <text evidence="2">The sequence shown here is derived from an EMBL/GenBank/DDBJ whole genome shotgun (WGS) entry which is preliminary data.</text>
</comment>
<organism evidence="2 3">
    <name type="scientific">Microbacterium radiodurans</name>
    <dbReference type="NCBI Taxonomy" id="661398"/>
    <lineage>
        <taxon>Bacteria</taxon>
        <taxon>Bacillati</taxon>
        <taxon>Actinomycetota</taxon>
        <taxon>Actinomycetes</taxon>
        <taxon>Micrococcales</taxon>
        <taxon>Microbacteriaceae</taxon>
        <taxon>Microbacterium</taxon>
    </lineage>
</organism>
<reference evidence="3" key="1">
    <citation type="submission" date="2019-09" db="EMBL/GenBank/DDBJ databases">
        <title>Mumia zhuanghuii sp. nov. isolated from the intestinal contents of plateau pika (Ochotona curzoniae) in the Qinghai-Tibet plateau of China.</title>
        <authorList>
            <person name="Tian Z."/>
        </authorList>
    </citation>
    <scope>NUCLEOTIDE SEQUENCE [LARGE SCALE GENOMIC DNA]</scope>
    <source>
        <strain evidence="3">DSM 25564</strain>
    </source>
</reference>
<dbReference type="OrthoDB" id="1253990at2"/>
<dbReference type="EMBL" id="VYRZ01000001">
    <property type="protein sequence ID" value="KAA9089731.1"/>
    <property type="molecule type" value="Genomic_DNA"/>
</dbReference>
<dbReference type="Pfam" id="PF02464">
    <property type="entry name" value="CinA"/>
    <property type="match status" value="1"/>
</dbReference>
<keyword evidence="3" id="KW-1185">Reference proteome</keyword>
<dbReference type="Gene3D" id="3.90.950.20">
    <property type="entry name" value="CinA-like"/>
    <property type="match status" value="1"/>
</dbReference>
<dbReference type="SUPFAM" id="SSF142433">
    <property type="entry name" value="CinA-like"/>
    <property type="match status" value="1"/>
</dbReference>
<evidence type="ECO:0000313" key="2">
    <source>
        <dbReference type="EMBL" id="KAA9089731.1"/>
    </source>
</evidence>
<name>A0A5J5IX61_9MICO</name>
<sequence>MVDTVAGGGSVTDIEDLADRARRTGTTIAVAESLTSGNLAAAVGAAGGASDWFAGGVIAYRTATKERVLDLAPGTDPCSSACAEQMAVATRALTGADLAVSTTGVGGPDIQDGHAPGTVYIGWSDASGAGSALLQFDGGPAEIIEESVAAAVRILLSRLGPAS</sequence>
<dbReference type="NCBIfam" id="TIGR00199">
    <property type="entry name" value="PncC_domain"/>
    <property type="match status" value="1"/>
</dbReference>